<accession>A0A328C4I5</accession>
<organism evidence="3 4">
    <name type="scientific">Lujinxingia litoralis</name>
    <dbReference type="NCBI Taxonomy" id="2211119"/>
    <lineage>
        <taxon>Bacteria</taxon>
        <taxon>Deltaproteobacteria</taxon>
        <taxon>Bradymonadales</taxon>
        <taxon>Lujinxingiaceae</taxon>
        <taxon>Lujinxingia</taxon>
    </lineage>
</organism>
<evidence type="ECO:0000313" key="3">
    <source>
        <dbReference type="EMBL" id="RAL20661.1"/>
    </source>
</evidence>
<evidence type="ECO:0000259" key="2">
    <source>
        <dbReference type="Pfam" id="PF03787"/>
    </source>
</evidence>
<keyword evidence="1" id="KW-0051">Antiviral defense</keyword>
<reference evidence="3 4" key="1">
    <citation type="submission" date="2018-05" db="EMBL/GenBank/DDBJ databases">
        <title>Lujinxingia marina gen. nov. sp. nov., a new facultative anaerobic member of the class Deltaproteobacteria, and proposal of Lujinxingaceae fam. nov.</title>
        <authorList>
            <person name="Li C.-M."/>
        </authorList>
    </citation>
    <scope>NUCLEOTIDE SEQUENCE [LARGE SCALE GENOMIC DNA]</scope>
    <source>
        <strain evidence="3 4">B210</strain>
    </source>
</reference>
<dbReference type="InterPro" id="IPR005537">
    <property type="entry name" value="RAMP_III_fam"/>
</dbReference>
<dbReference type="Pfam" id="PF03787">
    <property type="entry name" value="RAMPs"/>
    <property type="match status" value="1"/>
</dbReference>
<dbReference type="EMBL" id="QHKO01000008">
    <property type="protein sequence ID" value="RAL20661.1"/>
    <property type="molecule type" value="Genomic_DNA"/>
</dbReference>
<evidence type="ECO:0000256" key="1">
    <source>
        <dbReference type="ARBA" id="ARBA00023118"/>
    </source>
</evidence>
<gene>
    <name evidence="3" type="ORF">DL240_15195</name>
</gene>
<keyword evidence="4" id="KW-1185">Reference proteome</keyword>
<dbReference type="InterPro" id="IPR052216">
    <property type="entry name" value="CRISPR_Csm3_endoribonuclease"/>
</dbReference>
<dbReference type="AlphaFoldDB" id="A0A328C4I5"/>
<dbReference type="GO" id="GO:0051607">
    <property type="term" value="P:defense response to virus"/>
    <property type="evidence" value="ECO:0007669"/>
    <property type="project" value="UniProtKB-KW"/>
</dbReference>
<dbReference type="Proteomes" id="UP000249169">
    <property type="component" value="Unassembled WGS sequence"/>
</dbReference>
<dbReference type="CDD" id="cd09726">
    <property type="entry name" value="RAMP_I_III"/>
    <property type="match status" value="1"/>
</dbReference>
<dbReference type="PANTHER" id="PTHR35579:SF3">
    <property type="entry name" value="CRISPR SYSTEM CMS ENDORIBONUCLEASE CSM3"/>
    <property type="match status" value="1"/>
</dbReference>
<comment type="caution">
    <text evidence="3">The sequence shown here is derived from an EMBL/GenBank/DDBJ whole genome shotgun (WGS) entry which is preliminary data.</text>
</comment>
<name>A0A328C4I5_9DELT</name>
<feature type="domain" description="CRISPR type III-associated protein" evidence="2">
    <location>
        <begin position="23"/>
        <end position="196"/>
    </location>
</feature>
<sequence length="221" mass="24318">MTTQSIIPASLRVELLSDATFSRGEGTAGLVDIEVEHDSLGLPLIGGRTIRGLLRDSWLSMQPHFPDLNDAAARVLGRSKSLDDECRLRVGDAYLPEPIREAVRISLQRSVSPLGPEAILDAFTDIRYQTAEDRSCGAPEITTLRSTRVVLRGFRFKVALTWLDGYQPNSDDLQVLALCALVTRHGGLTRNRGRGHLRCTLDGDLALTRRLAEGDSKRRAS</sequence>
<evidence type="ECO:0000313" key="4">
    <source>
        <dbReference type="Proteomes" id="UP000249169"/>
    </source>
</evidence>
<protein>
    <submittedName>
        <fullName evidence="3">RAMP superfamily protein</fullName>
    </submittedName>
</protein>
<dbReference type="PANTHER" id="PTHR35579">
    <property type="entry name" value="CRISPR SYSTEM CMS ENDORIBONUCLEASE CSM3"/>
    <property type="match status" value="1"/>
</dbReference>
<dbReference type="RefSeq" id="WP_111730753.1">
    <property type="nucleotide sequence ID" value="NZ_QHKO01000008.1"/>
</dbReference>
<proteinExistence type="predicted"/>